<dbReference type="EMBL" id="VJVW01000002">
    <property type="protein sequence ID" value="MUP42347.1"/>
    <property type="molecule type" value="Genomic_DNA"/>
</dbReference>
<dbReference type="PROSITE" id="PS51257">
    <property type="entry name" value="PROKAR_LIPOPROTEIN"/>
    <property type="match status" value="1"/>
</dbReference>
<dbReference type="Proteomes" id="UP000460416">
    <property type="component" value="Unassembled WGS sequence"/>
</dbReference>
<dbReference type="AlphaFoldDB" id="A0A7K1LNI7"/>
<feature type="transmembrane region" description="Helical" evidence="1">
    <location>
        <begin position="303"/>
        <end position="320"/>
    </location>
</feature>
<keyword evidence="2" id="KW-0808">Transferase</keyword>
<protein>
    <submittedName>
        <fullName evidence="2">Mannosyltransferase</fullName>
    </submittedName>
</protein>
<sequence length="452" mass="52558">MDFRKLKLYQTPIIFIFSCSAFYAAFAYDLERADFFKLIGLYLAVFFLSFKLIQMQKNNFWLLAGAALLFRLIFLFALPNLSQDFFRFIWDGRLITTGWNPYRYIPNELIEMNNFSLSQAVELIKGMGSLSAGHYSNYPPLNQFLFAISGYLSTSSILGSVIIFRLMIILADLGTLIFGRKLLRSLGLPEYRIFWYILNPFIIIEMTGNLHFESVMVFFLVLSLYLLQTRKWMISALVFGLSVSIKLLPLMLLPLFFNYFSTDKRSLNFSKLITYYLLVIATLAISFVPFYSEEIFSNFMASIGLWFGKFEFNASIYYLVRWVGFQVKGYNIIETAGKVLPAISLLIILGLSFFRNNATSRQLIENMLFAVTAYLLLSTTVHPWYLAIPLMLSLFTEFKYMLAWTLVVILSYFAYSNPEFQENPWLLALEYLVVLYYLGRDLFQRSKPQVAY</sequence>
<keyword evidence="3" id="KW-1185">Reference proteome</keyword>
<evidence type="ECO:0000313" key="2">
    <source>
        <dbReference type="EMBL" id="MUP42347.1"/>
    </source>
</evidence>
<dbReference type="OrthoDB" id="1491846at2"/>
<reference evidence="2 3" key="1">
    <citation type="submission" date="2019-07" db="EMBL/GenBank/DDBJ databases">
        <title>Gramella aestuarii sp. nov., isolated from a tidal flat, and emended description of Gramella echinicola.</title>
        <authorList>
            <person name="Liu L."/>
        </authorList>
    </citation>
    <scope>NUCLEOTIDE SEQUENCE [LARGE SCALE GENOMIC DNA]</scope>
    <source>
        <strain evidence="2 3">BS12</strain>
    </source>
</reference>
<feature type="transmembrane region" description="Helical" evidence="1">
    <location>
        <begin position="12"/>
        <end position="29"/>
    </location>
</feature>
<feature type="transmembrane region" description="Helical" evidence="1">
    <location>
        <begin position="332"/>
        <end position="354"/>
    </location>
</feature>
<feature type="transmembrane region" description="Helical" evidence="1">
    <location>
        <begin position="35"/>
        <end position="53"/>
    </location>
</feature>
<feature type="transmembrane region" description="Helical" evidence="1">
    <location>
        <begin position="193"/>
        <end position="226"/>
    </location>
</feature>
<feature type="transmembrane region" description="Helical" evidence="1">
    <location>
        <begin position="400"/>
        <end position="417"/>
    </location>
</feature>
<feature type="transmembrane region" description="Helical" evidence="1">
    <location>
        <begin position="60"/>
        <end position="78"/>
    </location>
</feature>
<keyword evidence="2" id="KW-0328">Glycosyltransferase</keyword>
<name>A0A7K1LNI7_9FLAO</name>
<dbReference type="GO" id="GO:0016757">
    <property type="term" value="F:glycosyltransferase activity"/>
    <property type="evidence" value="ECO:0007669"/>
    <property type="project" value="UniProtKB-KW"/>
</dbReference>
<keyword evidence="1" id="KW-1133">Transmembrane helix</keyword>
<evidence type="ECO:0000256" key="1">
    <source>
        <dbReference type="SAM" id="Phobius"/>
    </source>
</evidence>
<evidence type="ECO:0000313" key="3">
    <source>
        <dbReference type="Proteomes" id="UP000460416"/>
    </source>
</evidence>
<dbReference type="Pfam" id="PF26314">
    <property type="entry name" value="MptA_B_family"/>
    <property type="match status" value="1"/>
</dbReference>
<gene>
    <name evidence="2" type="ORF">FLP08_07165</name>
</gene>
<comment type="caution">
    <text evidence="2">The sequence shown here is derived from an EMBL/GenBank/DDBJ whole genome shotgun (WGS) entry which is preliminary data.</text>
</comment>
<proteinExistence type="predicted"/>
<keyword evidence="1" id="KW-0472">Membrane</keyword>
<keyword evidence="1" id="KW-0812">Transmembrane</keyword>
<dbReference type="RefSeq" id="WP_156275421.1">
    <property type="nucleotide sequence ID" value="NZ_BAABGI010000001.1"/>
</dbReference>
<organism evidence="2 3">
    <name type="scientific">Christiangramia aestuarii</name>
    <dbReference type="NCBI Taxonomy" id="1028746"/>
    <lineage>
        <taxon>Bacteria</taxon>
        <taxon>Pseudomonadati</taxon>
        <taxon>Bacteroidota</taxon>
        <taxon>Flavobacteriia</taxon>
        <taxon>Flavobacteriales</taxon>
        <taxon>Flavobacteriaceae</taxon>
        <taxon>Christiangramia</taxon>
    </lineage>
</organism>
<feature type="transmembrane region" description="Helical" evidence="1">
    <location>
        <begin position="272"/>
        <end position="291"/>
    </location>
</feature>
<accession>A0A7K1LNI7</accession>
<feature type="transmembrane region" description="Helical" evidence="1">
    <location>
        <begin position="144"/>
        <end position="173"/>
    </location>
</feature>
<feature type="transmembrane region" description="Helical" evidence="1">
    <location>
        <begin position="232"/>
        <end position="260"/>
    </location>
</feature>
<feature type="transmembrane region" description="Helical" evidence="1">
    <location>
        <begin position="366"/>
        <end position="388"/>
    </location>
</feature>